<feature type="region of interest" description="Disordered" evidence="1">
    <location>
        <begin position="138"/>
        <end position="192"/>
    </location>
</feature>
<keyword evidence="2" id="KW-1133">Transmembrane helix</keyword>
<feature type="compositionally biased region" description="Polar residues" evidence="1">
    <location>
        <begin position="361"/>
        <end position="379"/>
    </location>
</feature>
<comment type="caution">
    <text evidence="3">The sequence shown here is derived from an EMBL/GenBank/DDBJ whole genome shotgun (WGS) entry which is preliminary data.</text>
</comment>
<keyword evidence="2" id="KW-0472">Membrane</keyword>
<feature type="compositionally biased region" description="Basic and acidic residues" evidence="1">
    <location>
        <begin position="389"/>
        <end position="400"/>
    </location>
</feature>
<evidence type="ECO:0000313" key="4">
    <source>
        <dbReference type="Proteomes" id="UP000245207"/>
    </source>
</evidence>
<keyword evidence="4" id="KW-1185">Reference proteome</keyword>
<feature type="region of interest" description="Disordered" evidence="1">
    <location>
        <begin position="417"/>
        <end position="451"/>
    </location>
</feature>
<evidence type="ECO:0000256" key="2">
    <source>
        <dbReference type="SAM" id="Phobius"/>
    </source>
</evidence>
<protein>
    <submittedName>
        <fullName evidence="3">ATPase, F1/V1/A1 complex, alpha/beta subunit, Zinc knuckle CX2CX4HX4C</fullName>
    </submittedName>
</protein>
<evidence type="ECO:0000256" key="1">
    <source>
        <dbReference type="SAM" id="MobiDB-lite"/>
    </source>
</evidence>
<accession>A0A2U1P3I3</accession>
<proteinExistence type="predicted"/>
<reference evidence="3 4" key="1">
    <citation type="journal article" date="2018" name="Mol. Plant">
        <title>The genome of Artemisia annua provides insight into the evolution of Asteraceae family and artemisinin biosynthesis.</title>
        <authorList>
            <person name="Shen Q."/>
            <person name="Zhang L."/>
            <person name="Liao Z."/>
            <person name="Wang S."/>
            <person name="Yan T."/>
            <person name="Shi P."/>
            <person name="Liu M."/>
            <person name="Fu X."/>
            <person name="Pan Q."/>
            <person name="Wang Y."/>
            <person name="Lv Z."/>
            <person name="Lu X."/>
            <person name="Zhang F."/>
            <person name="Jiang W."/>
            <person name="Ma Y."/>
            <person name="Chen M."/>
            <person name="Hao X."/>
            <person name="Li L."/>
            <person name="Tang Y."/>
            <person name="Lv G."/>
            <person name="Zhou Y."/>
            <person name="Sun X."/>
            <person name="Brodelius P.E."/>
            <person name="Rose J.K.C."/>
            <person name="Tang K."/>
        </authorList>
    </citation>
    <scope>NUCLEOTIDE SEQUENCE [LARGE SCALE GENOMIC DNA]</scope>
    <source>
        <strain evidence="4">cv. Huhao1</strain>
        <tissue evidence="3">Leaf</tissue>
    </source>
</reference>
<feature type="compositionally biased region" description="Polar residues" evidence="1">
    <location>
        <begin position="182"/>
        <end position="192"/>
    </location>
</feature>
<dbReference type="InterPro" id="IPR040256">
    <property type="entry name" value="At4g02000-like"/>
</dbReference>
<keyword evidence="2" id="KW-0812">Transmembrane</keyword>
<dbReference type="EMBL" id="PKPP01001736">
    <property type="protein sequence ID" value="PWA80326.1"/>
    <property type="molecule type" value="Genomic_DNA"/>
</dbReference>
<feature type="compositionally biased region" description="Polar residues" evidence="1">
    <location>
        <begin position="156"/>
        <end position="174"/>
    </location>
</feature>
<dbReference type="PANTHER" id="PTHR31286">
    <property type="entry name" value="GLYCINE-RICH CELL WALL STRUCTURAL PROTEIN 1.8-LIKE"/>
    <property type="match status" value="1"/>
</dbReference>
<feature type="region of interest" description="Disordered" evidence="1">
    <location>
        <begin position="361"/>
        <end position="400"/>
    </location>
</feature>
<feature type="compositionally biased region" description="Polar residues" evidence="1">
    <location>
        <begin position="417"/>
        <end position="445"/>
    </location>
</feature>
<name>A0A2U1P3I3_ARTAN</name>
<feature type="transmembrane region" description="Helical" evidence="2">
    <location>
        <begin position="6"/>
        <end position="23"/>
    </location>
</feature>
<organism evidence="3 4">
    <name type="scientific">Artemisia annua</name>
    <name type="common">Sweet wormwood</name>
    <dbReference type="NCBI Taxonomy" id="35608"/>
    <lineage>
        <taxon>Eukaryota</taxon>
        <taxon>Viridiplantae</taxon>
        <taxon>Streptophyta</taxon>
        <taxon>Embryophyta</taxon>
        <taxon>Tracheophyta</taxon>
        <taxon>Spermatophyta</taxon>
        <taxon>Magnoliopsida</taxon>
        <taxon>eudicotyledons</taxon>
        <taxon>Gunneridae</taxon>
        <taxon>Pentapetalae</taxon>
        <taxon>asterids</taxon>
        <taxon>campanulids</taxon>
        <taxon>Asterales</taxon>
        <taxon>Asteraceae</taxon>
        <taxon>Asteroideae</taxon>
        <taxon>Anthemideae</taxon>
        <taxon>Artemisiinae</taxon>
        <taxon>Artemisia</taxon>
    </lineage>
</organism>
<dbReference type="PANTHER" id="PTHR31286:SF180">
    <property type="entry name" value="OS10G0362600 PROTEIN"/>
    <property type="match status" value="1"/>
</dbReference>
<dbReference type="Proteomes" id="UP000245207">
    <property type="component" value="Unassembled WGS sequence"/>
</dbReference>
<gene>
    <name evidence="3" type="ORF">CTI12_AA158630</name>
</gene>
<sequence length="490" mass="54426">MENGGARIVLTLWLLVLVGLLFYDTFRMFITRVMVNKLEEAAAKQYCHLFNLMRKKSDNLSQNLSNNGRTSRRNIKMPNRYKDSVCELNKNKNNEKRSIETEHEELLDNMGLNKNGAEIGNMEVNKCSVSEVELTGSGFPTLDESMGKERAGEKVSNVNTDAASDQSEGSTMEGNNVHCDDTNNVNPSVSNPETQISVTASDADKIHDSCDVNDCNGTGHTETKVGKSYAETAKPTKVDVLNKLSWIPTVLNEGREVVIAIASSLGTPIMMDKSTARMCDEGTGNIGYARVLVEIKAAHDFKEKIELCYKSRELMICCYKFVKVEYSWKPPRCSVCKVFGHLDCNCALNKVEVNTTTTKHVQDENNGNKGSLKQVTNMGNKGGNKNVRKRQEFRPVEKGQTHVASKFVAITSSNSVASTSTLGQKSTPKTTNPVHQKTPQNTSPKSPWKVSKNTLDEIKRSANKYAVLEDLVESDCPEEQWKYGQEIVNK</sequence>
<dbReference type="AlphaFoldDB" id="A0A2U1P3I3"/>
<evidence type="ECO:0000313" key="3">
    <source>
        <dbReference type="EMBL" id="PWA80326.1"/>
    </source>
</evidence>